<organism evidence="11 12">
    <name type="scientific">Macrostomum lignano</name>
    <dbReference type="NCBI Taxonomy" id="282301"/>
    <lineage>
        <taxon>Eukaryota</taxon>
        <taxon>Metazoa</taxon>
        <taxon>Spiralia</taxon>
        <taxon>Lophotrochozoa</taxon>
        <taxon>Platyhelminthes</taxon>
        <taxon>Rhabditophora</taxon>
        <taxon>Macrostomorpha</taxon>
        <taxon>Macrostomida</taxon>
        <taxon>Macrostomidae</taxon>
        <taxon>Macrostomum</taxon>
    </lineage>
</organism>
<evidence type="ECO:0000256" key="7">
    <source>
        <dbReference type="SAM" id="MobiDB-lite"/>
    </source>
</evidence>
<dbReference type="EMBL" id="NIVC01000016">
    <property type="protein sequence ID" value="PAA94072.1"/>
    <property type="molecule type" value="Genomic_DNA"/>
</dbReference>
<reference evidence="11 12" key="1">
    <citation type="submission" date="2017-06" db="EMBL/GenBank/DDBJ databases">
        <title>A platform for efficient transgenesis in Macrostomum lignano, a flatworm model organism for stem cell research.</title>
        <authorList>
            <person name="Berezikov E."/>
        </authorList>
    </citation>
    <scope>NUCLEOTIDE SEQUENCE [LARGE SCALE GENOMIC DNA]</scope>
    <source>
        <strain evidence="11">DV1</strain>
        <tissue evidence="11">Whole organism</tissue>
    </source>
</reference>
<dbReference type="PANTHER" id="PTHR23511:SF5">
    <property type="entry name" value="MAJOR FACILITATOR-TYPE TRANSPORTER HXNZ-RELATED"/>
    <property type="match status" value="1"/>
</dbReference>
<evidence type="ECO:0000256" key="1">
    <source>
        <dbReference type="ARBA" id="ARBA00004141"/>
    </source>
</evidence>
<dbReference type="PANTHER" id="PTHR23511">
    <property type="entry name" value="SYNAPTIC VESICLE GLYCOPROTEIN 2"/>
    <property type="match status" value="1"/>
</dbReference>
<dbReference type="InterPro" id="IPR005828">
    <property type="entry name" value="MFS_sugar_transport-like"/>
</dbReference>
<evidence type="ECO:0000259" key="9">
    <source>
        <dbReference type="PROSITE" id="PS50850"/>
    </source>
</evidence>
<dbReference type="OrthoDB" id="10262656at2759"/>
<evidence type="ECO:0000256" key="2">
    <source>
        <dbReference type="ARBA" id="ARBA00008335"/>
    </source>
</evidence>
<evidence type="ECO:0000256" key="3">
    <source>
        <dbReference type="ARBA" id="ARBA00022448"/>
    </source>
</evidence>
<feature type="transmembrane region" description="Helical" evidence="8">
    <location>
        <begin position="438"/>
        <end position="461"/>
    </location>
</feature>
<evidence type="ECO:0000256" key="8">
    <source>
        <dbReference type="SAM" id="Phobius"/>
    </source>
</evidence>
<dbReference type="STRING" id="282301.A0A267H941"/>
<evidence type="ECO:0000256" key="5">
    <source>
        <dbReference type="ARBA" id="ARBA00022989"/>
    </source>
</evidence>
<feature type="transmembrane region" description="Helical" evidence="8">
    <location>
        <begin position="467"/>
        <end position="488"/>
    </location>
</feature>
<name>A0A267H941_9PLAT</name>
<dbReference type="Pfam" id="PF00083">
    <property type="entry name" value="Sugar_tr"/>
    <property type="match status" value="1"/>
</dbReference>
<feature type="transmembrane region" description="Helical" evidence="8">
    <location>
        <begin position="351"/>
        <end position="372"/>
    </location>
</feature>
<accession>A0A267H941</accession>
<dbReference type="EMBL" id="NIVC01000314">
    <property type="protein sequence ID" value="PAA85595.1"/>
    <property type="molecule type" value="Genomic_DNA"/>
</dbReference>
<keyword evidence="6 8" id="KW-0472">Membrane</keyword>
<evidence type="ECO:0000313" key="11">
    <source>
        <dbReference type="EMBL" id="PAA94072.1"/>
    </source>
</evidence>
<dbReference type="SUPFAM" id="SSF103473">
    <property type="entry name" value="MFS general substrate transporter"/>
    <property type="match status" value="1"/>
</dbReference>
<keyword evidence="4 8" id="KW-0812">Transmembrane</keyword>
<feature type="transmembrane region" description="Helical" evidence="8">
    <location>
        <begin position="379"/>
        <end position="398"/>
    </location>
</feature>
<feature type="domain" description="Major facilitator superfamily (MFS) profile" evidence="9">
    <location>
        <begin position="51"/>
        <end position="493"/>
    </location>
</feature>
<feature type="transmembrane region" description="Helical" evidence="8">
    <location>
        <begin position="51"/>
        <end position="75"/>
    </location>
</feature>
<dbReference type="InterPro" id="IPR020846">
    <property type="entry name" value="MFS_dom"/>
</dbReference>
<dbReference type="GO" id="GO:0022857">
    <property type="term" value="F:transmembrane transporter activity"/>
    <property type="evidence" value="ECO:0007669"/>
    <property type="project" value="InterPro"/>
</dbReference>
<feature type="transmembrane region" description="Helical" evidence="8">
    <location>
        <begin position="210"/>
        <end position="229"/>
    </location>
</feature>
<protein>
    <recommendedName>
        <fullName evidence="9">Major facilitator superfamily (MFS) profile domain-containing protein</fullName>
    </recommendedName>
</protein>
<dbReference type="InterPro" id="IPR036259">
    <property type="entry name" value="MFS_trans_sf"/>
</dbReference>
<feature type="transmembrane region" description="Helical" evidence="8">
    <location>
        <begin position="404"/>
        <end position="426"/>
    </location>
</feature>
<comment type="caution">
    <text evidence="11">The sequence shown here is derived from an EMBL/GenBank/DDBJ whole genome shotgun (WGS) entry which is preliminary data.</text>
</comment>
<dbReference type="GO" id="GO:0016020">
    <property type="term" value="C:membrane"/>
    <property type="evidence" value="ECO:0007669"/>
    <property type="project" value="UniProtKB-SubCell"/>
</dbReference>
<dbReference type="PROSITE" id="PS50850">
    <property type="entry name" value="MFS"/>
    <property type="match status" value="1"/>
</dbReference>
<sequence>MSEATEKTELVRRSRPAVSSAASAGGDDDKDGPTIKVGEVIDALGVGRFQALLTVFAGLLLLGESMGITLIGIVGRTIQCQWQLPNLRLAIFSLAIFMGFLLFCPLWGFLADQHGRRGVMILGMAFTGYYMLISALSPSFEWLVFLRTVAGAFMATTPQGLVYMVECCPATARAYLLNIGFVVWSVGPVLELAVALGLNAAGVGNETWRILVILSALPIIGSCGAYWLVPETPRFYLVHGQMDKCKASLRHIARVNGRESDFDWDKLRISQEAKTAEAPRVKWLFSRRLRSLTLGLAAISFLTNFTYYGGVLFAQQLVQESGMSNSVAEVLQSSCGGADCRPLSQRDYVNLLVTALSEVPGTVIALSVSAYLERRRMLQVTAGLAGGFTLLLMLSSLAPRSAPLLVSLLFFARGSAVVTINISNIYAPEAFPTRVRALGVGLIQLTGKCGCILTPLIAQVVMPASRIAGLVVYAGAFVVVVLLAAFCLSRETKDADLEDH</sequence>
<keyword evidence="5 8" id="KW-1133">Transmembrane helix</keyword>
<feature type="transmembrane region" description="Helical" evidence="8">
    <location>
        <begin position="87"/>
        <end position="111"/>
    </location>
</feature>
<keyword evidence="12" id="KW-1185">Reference proteome</keyword>
<evidence type="ECO:0000313" key="10">
    <source>
        <dbReference type="EMBL" id="PAA85595.1"/>
    </source>
</evidence>
<feature type="transmembrane region" description="Helical" evidence="8">
    <location>
        <begin position="142"/>
        <end position="163"/>
    </location>
</feature>
<feature type="region of interest" description="Disordered" evidence="7">
    <location>
        <begin position="1"/>
        <end position="31"/>
    </location>
</feature>
<evidence type="ECO:0000313" key="12">
    <source>
        <dbReference type="Proteomes" id="UP000215902"/>
    </source>
</evidence>
<proteinExistence type="inferred from homology"/>
<evidence type="ECO:0000256" key="4">
    <source>
        <dbReference type="ARBA" id="ARBA00022692"/>
    </source>
</evidence>
<dbReference type="Proteomes" id="UP000215902">
    <property type="component" value="Unassembled WGS sequence"/>
</dbReference>
<feature type="transmembrane region" description="Helical" evidence="8">
    <location>
        <begin position="292"/>
        <end position="314"/>
    </location>
</feature>
<dbReference type="Gene3D" id="1.20.1250.20">
    <property type="entry name" value="MFS general substrate transporter like domains"/>
    <property type="match status" value="1"/>
</dbReference>
<keyword evidence="3" id="KW-0813">Transport</keyword>
<feature type="transmembrane region" description="Helical" evidence="8">
    <location>
        <begin position="175"/>
        <end position="198"/>
    </location>
</feature>
<comment type="similarity">
    <text evidence="2">Belongs to the major facilitator superfamily.</text>
</comment>
<gene>
    <name evidence="11" type="ORF">BOX15_Mlig017804g2</name>
    <name evidence="10" type="ORF">BOX15_Mlig017804g3</name>
</gene>
<dbReference type="AlphaFoldDB" id="A0A267H941"/>
<comment type="subcellular location">
    <subcellularLocation>
        <location evidence="1">Membrane</location>
        <topology evidence="1">Multi-pass membrane protein</topology>
    </subcellularLocation>
</comment>
<feature type="transmembrane region" description="Helical" evidence="8">
    <location>
        <begin position="118"/>
        <end position="136"/>
    </location>
</feature>
<feature type="compositionally biased region" description="Basic and acidic residues" evidence="7">
    <location>
        <begin position="1"/>
        <end position="12"/>
    </location>
</feature>
<evidence type="ECO:0000256" key="6">
    <source>
        <dbReference type="ARBA" id="ARBA00023136"/>
    </source>
</evidence>